<feature type="domain" description="C3H1-type" evidence="6">
    <location>
        <begin position="122"/>
        <end position="149"/>
    </location>
</feature>
<dbReference type="Pfam" id="PF02825">
    <property type="entry name" value="WWE"/>
    <property type="match status" value="1"/>
</dbReference>
<dbReference type="PROSITE" id="PS51059">
    <property type="entry name" value="PARP_CATALYTIC"/>
    <property type="match status" value="1"/>
</dbReference>
<dbReference type="InterPro" id="IPR004170">
    <property type="entry name" value="WWE_dom"/>
</dbReference>
<feature type="compositionally biased region" description="Low complexity" evidence="5">
    <location>
        <begin position="591"/>
        <end position="600"/>
    </location>
</feature>
<name>A0A553PYF3_9TELE</name>
<proteinExistence type="inferred from homology"/>
<gene>
    <name evidence="9" type="ORF">DNTS_018771</name>
</gene>
<dbReference type="InterPro" id="IPR051712">
    <property type="entry name" value="ARTD-AVP"/>
</dbReference>
<comment type="subcellular location">
    <subcellularLocation>
        <location evidence="1">Nucleus</location>
    </subcellularLocation>
</comment>
<evidence type="ECO:0000256" key="5">
    <source>
        <dbReference type="SAM" id="MobiDB-lite"/>
    </source>
</evidence>
<accession>A0A553PYF3</accession>
<evidence type="ECO:0000313" key="9">
    <source>
        <dbReference type="EMBL" id="TRY82709.1"/>
    </source>
</evidence>
<evidence type="ECO:0000259" key="6">
    <source>
        <dbReference type="PROSITE" id="PS50103"/>
    </source>
</evidence>
<dbReference type="GO" id="GO:1990404">
    <property type="term" value="F:NAD+-protein mono-ADP-ribosyltransferase activity"/>
    <property type="evidence" value="ECO:0007669"/>
    <property type="project" value="TreeGrafter"/>
</dbReference>
<organism evidence="9 10">
    <name type="scientific">Danionella cerebrum</name>
    <dbReference type="NCBI Taxonomy" id="2873325"/>
    <lineage>
        <taxon>Eukaryota</taxon>
        <taxon>Metazoa</taxon>
        <taxon>Chordata</taxon>
        <taxon>Craniata</taxon>
        <taxon>Vertebrata</taxon>
        <taxon>Euteleostomi</taxon>
        <taxon>Actinopterygii</taxon>
        <taxon>Neopterygii</taxon>
        <taxon>Teleostei</taxon>
        <taxon>Ostariophysi</taxon>
        <taxon>Cypriniformes</taxon>
        <taxon>Danionidae</taxon>
        <taxon>Danioninae</taxon>
        <taxon>Danionella</taxon>
    </lineage>
</organism>
<feature type="non-terminal residue" evidence="9">
    <location>
        <position position="1"/>
    </location>
</feature>
<dbReference type="AlphaFoldDB" id="A0A553PYF3"/>
<reference evidence="9 10" key="1">
    <citation type="journal article" date="2019" name="Sci. Data">
        <title>Hybrid genome assembly and annotation of Danionella translucida.</title>
        <authorList>
            <person name="Kadobianskyi M."/>
            <person name="Schulze L."/>
            <person name="Schuelke M."/>
            <person name="Judkewitz B."/>
        </authorList>
    </citation>
    <scope>NUCLEOTIDE SEQUENCE [LARGE SCALE GENOMIC DNA]</scope>
    <source>
        <strain evidence="9 10">Bolton</strain>
    </source>
</reference>
<evidence type="ECO:0000259" key="7">
    <source>
        <dbReference type="PROSITE" id="PS50918"/>
    </source>
</evidence>
<sequence length="635" mass="71283">VCHNYNNGAAPGGRCQEGDDCKRLHICEKYLIHGSCDCSRAHDFYEPHPLKVLQERRVPNEIMPIIKDLYANIQVLKKIYRKKPFTDKPGIKESKPRSELNEPAPERGLNNPQSDLPMIVLSEKTEICMFFIKGHCKNGDSCWKEHCAMPYQWEVKEGDEWKALTENEAIERDYCDPANINSCGLAPVCFDSMTRGSASVRRLSTVSSVLQPSFILTTEWLWFWMDEGGRWVQYASPEGGHQLSSISSSDLEEKYQADPHAELEFTAGSQTYLLSFQGTVSCHSHAHIFLGLIEKEKTALCFSPEMIQANKLYKTKKSIRRRPKFISAADVITIKSRVALSPSEGEYNHVQELFELTMSRYTISSIHRIQNKELWEVFQWKKDCMRRSRTGGNVPERQLFHGTDSKHVEVICRENFDWRICGVNGTAYGKGSYFARDAKYSHSYTNNSPTRCMFLCRVLVGDFTRGDASFVRAPPKDGGNALFYDSCVDDTRAPSIFVVFEKHQIYPEYLIQYTDASTSTASTSSVAYNTTYYRYPTTVATSSAPKISSNSVSAPYRGSYSGAYSQSSNTNAATTQIRNLPAASSQSSSITAASSQRSYSPSKATAALSPYHTSRSSVRSTSSSKPKSDNACIIC</sequence>
<keyword evidence="4" id="KW-0479">Metal-binding</keyword>
<dbReference type="InterPro" id="IPR000571">
    <property type="entry name" value="Znf_CCCH"/>
</dbReference>
<dbReference type="PROSITE" id="PS50103">
    <property type="entry name" value="ZF_C3H1"/>
    <property type="match status" value="2"/>
</dbReference>
<feature type="region of interest" description="Disordered" evidence="5">
    <location>
        <begin position="87"/>
        <end position="114"/>
    </location>
</feature>
<dbReference type="SMART" id="SM00356">
    <property type="entry name" value="ZnF_C3H1"/>
    <property type="match status" value="2"/>
</dbReference>
<dbReference type="InterPro" id="IPR012317">
    <property type="entry name" value="Poly(ADP-ribose)pol_cat_dom"/>
</dbReference>
<keyword evidence="4" id="KW-0862">Zinc</keyword>
<dbReference type="GO" id="GO:0003950">
    <property type="term" value="F:NAD+ poly-ADP-ribosyltransferase activity"/>
    <property type="evidence" value="ECO:0007669"/>
    <property type="project" value="InterPro"/>
</dbReference>
<evidence type="ECO:0000256" key="2">
    <source>
        <dbReference type="ARBA" id="ARBA00023242"/>
    </source>
</evidence>
<feature type="domain" description="WWE" evidence="7">
    <location>
        <begin position="208"/>
        <end position="295"/>
    </location>
</feature>
<protein>
    <recommendedName>
        <fullName evidence="11">Poly [ADP-ribose] polymerase</fullName>
    </recommendedName>
</protein>
<dbReference type="Proteomes" id="UP000316079">
    <property type="component" value="Unassembled WGS sequence"/>
</dbReference>
<dbReference type="CDD" id="cd01439">
    <property type="entry name" value="TCCD_inducible_PARP_like"/>
    <property type="match status" value="1"/>
</dbReference>
<keyword evidence="2" id="KW-0539">Nucleus</keyword>
<keyword evidence="10" id="KW-1185">Reference proteome</keyword>
<dbReference type="Pfam" id="PF00644">
    <property type="entry name" value="PARP"/>
    <property type="match status" value="1"/>
</dbReference>
<evidence type="ECO:0000256" key="4">
    <source>
        <dbReference type="PROSITE-ProRule" id="PRU00723"/>
    </source>
</evidence>
<dbReference type="Pfam" id="PF23466">
    <property type="entry name" value="WWE_4"/>
    <property type="match status" value="1"/>
</dbReference>
<dbReference type="PROSITE" id="PS50918">
    <property type="entry name" value="WWE"/>
    <property type="match status" value="1"/>
</dbReference>
<dbReference type="PANTHER" id="PTHR45740:SF15">
    <property type="entry name" value="ZINC FINGER CCCH TYPE DOMAIN CONTAINING 1-LIKE"/>
    <property type="match status" value="1"/>
</dbReference>
<feature type="domain" description="C3H1-type" evidence="6">
    <location>
        <begin position="1"/>
        <end position="28"/>
    </location>
</feature>
<evidence type="ECO:0008006" key="11">
    <source>
        <dbReference type="Google" id="ProtNLM"/>
    </source>
</evidence>
<feature type="region of interest" description="Disordered" evidence="5">
    <location>
        <begin position="591"/>
        <end position="635"/>
    </location>
</feature>
<dbReference type="OrthoDB" id="6133115at2759"/>
<feature type="compositionally biased region" description="Low complexity" evidence="5">
    <location>
        <begin position="613"/>
        <end position="625"/>
    </location>
</feature>
<evidence type="ECO:0000256" key="3">
    <source>
        <dbReference type="ARBA" id="ARBA00024347"/>
    </source>
</evidence>
<feature type="zinc finger region" description="C3H1-type" evidence="4">
    <location>
        <begin position="1"/>
        <end position="28"/>
    </location>
</feature>
<evidence type="ECO:0000256" key="1">
    <source>
        <dbReference type="ARBA" id="ARBA00004123"/>
    </source>
</evidence>
<dbReference type="GO" id="GO:0005634">
    <property type="term" value="C:nucleus"/>
    <property type="evidence" value="ECO:0007669"/>
    <property type="project" value="UniProtKB-SubCell"/>
</dbReference>
<feature type="domain" description="PARP catalytic" evidence="8">
    <location>
        <begin position="322"/>
        <end position="537"/>
    </location>
</feature>
<dbReference type="SUPFAM" id="SSF56399">
    <property type="entry name" value="ADP-ribosylation"/>
    <property type="match status" value="1"/>
</dbReference>
<dbReference type="Gene3D" id="3.30.720.50">
    <property type="match status" value="1"/>
</dbReference>
<dbReference type="EMBL" id="SRMA01026542">
    <property type="protein sequence ID" value="TRY82709.1"/>
    <property type="molecule type" value="Genomic_DNA"/>
</dbReference>
<evidence type="ECO:0000259" key="8">
    <source>
        <dbReference type="PROSITE" id="PS51059"/>
    </source>
</evidence>
<dbReference type="STRING" id="623744.A0A553PYF3"/>
<dbReference type="Gene3D" id="3.90.228.10">
    <property type="match status" value="1"/>
</dbReference>
<dbReference type="PANTHER" id="PTHR45740">
    <property type="entry name" value="POLY [ADP-RIBOSE] POLYMERASE"/>
    <property type="match status" value="1"/>
</dbReference>
<feature type="zinc finger region" description="C3H1-type" evidence="4">
    <location>
        <begin position="122"/>
        <end position="149"/>
    </location>
</feature>
<keyword evidence="4" id="KW-0863">Zinc-finger</keyword>
<comment type="similarity">
    <text evidence="3">Belongs to the ARTD/PARP family.</text>
</comment>
<dbReference type="InterPro" id="IPR037197">
    <property type="entry name" value="WWE_dom_sf"/>
</dbReference>
<dbReference type="GO" id="GO:0008270">
    <property type="term" value="F:zinc ion binding"/>
    <property type="evidence" value="ECO:0007669"/>
    <property type="project" value="UniProtKB-KW"/>
</dbReference>
<evidence type="ECO:0000313" key="10">
    <source>
        <dbReference type="Proteomes" id="UP000316079"/>
    </source>
</evidence>
<comment type="caution">
    <text evidence="9">The sequence shown here is derived from an EMBL/GenBank/DDBJ whole genome shotgun (WGS) entry which is preliminary data.</text>
</comment>
<feature type="compositionally biased region" description="Basic and acidic residues" evidence="5">
    <location>
        <begin position="87"/>
        <end position="100"/>
    </location>
</feature>
<dbReference type="SUPFAM" id="SSF117839">
    <property type="entry name" value="WWE domain"/>
    <property type="match status" value="1"/>
</dbReference>